<gene>
    <name evidence="2" type="ORF">ETH_00029065</name>
</gene>
<name>U6KRI6_EIMTE</name>
<feature type="region of interest" description="Disordered" evidence="1">
    <location>
        <begin position="35"/>
        <end position="57"/>
    </location>
</feature>
<feature type="compositionally biased region" description="Low complexity" evidence="1">
    <location>
        <begin position="35"/>
        <end position="50"/>
    </location>
</feature>
<reference evidence="2" key="2">
    <citation type="submission" date="2013-10" db="EMBL/GenBank/DDBJ databases">
        <authorList>
            <person name="Aslett M."/>
        </authorList>
    </citation>
    <scope>NUCLEOTIDE SEQUENCE [LARGE SCALE GENOMIC DNA]</scope>
    <source>
        <strain evidence="2">Houghton</strain>
    </source>
</reference>
<evidence type="ECO:0000313" key="2">
    <source>
        <dbReference type="EMBL" id="CDJ38954.1"/>
    </source>
</evidence>
<sequence length="148" mass="15836">MLGSKRLGQQHPLRQQQLEAAVATRMILLSVCRSSRSSSGSTSNCRSASSQCLLTPKKKALTEKAVAELLRLPAAAAPKQVSATPRPTKPAASTAQTLQSEKSSNSESIDRGSSSNRSANVSSRSVSNGSRWNNSIDSNSDKKHQHKY</sequence>
<feature type="compositionally biased region" description="Low complexity" evidence="1">
    <location>
        <begin position="111"/>
        <end position="135"/>
    </location>
</feature>
<feature type="region of interest" description="Disordered" evidence="1">
    <location>
        <begin position="73"/>
        <end position="148"/>
    </location>
</feature>
<proteinExistence type="predicted"/>
<feature type="compositionally biased region" description="Polar residues" evidence="1">
    <location>
        <begin position="81"/>
        <end position="107"/>
    </location>
</feature>
<dbReference type="OrthoDB" id="10621878at2759"/>
<dbReference type="EMBL" id="HG674134">
    <property type="protein sequence ID" value="CDJ38954.1"/>
    <property type="molecule type" value="Genomic_DNA"/>
</dbReference>
<protein>
    <submittedName>
        <fullName evidence="2">Uncharacterized protein</fullName>
    </submittedName>
</protein>
<evidence type="ECO:0000313" key="3">
    <source>
        <dbReference type="Proteomes" id="UP000030747"/>
    </source>
</evidence>
<keyword evidence="3" id="KW-1185">Reference proteome</keyword>
<dbReference type="RefSeq" id="XP_013229709.1">
    <property type="nucleotide sequence ID" value="XM_013374255.1"/>
</dbReference>
<dbReference type="GeneID" id="25254906"/>
<evidence type="ECO:0000256" key="1">
    <source>
        <dbReference type="SAM" id="MobiDB-lite"/>
    </source>
</evidence>
<accession>U6KRI6</accession>
<organism evidence="2 3">
    <name type="scientific">Eimeria tenella</name>
    <name type="common">Coccidian parasite</name>
    <dbReference type="NCBI Taxonomy" id="5802"/>
    <lineage>
        <taxon>Eukaryota</taxon>
        <taxon>Sar</taxon>
        <taxon>Alveolata</taxon>
        <taxon>Apicomplexa</taxon>
        <taxon>Conoidasida</taxon>
        <taxon>Coccidia</taxon>
        <taxon>Eucoccidiorida</taxon>
        <taxon>Eimeriorina</taxon>
        <taxon>Eimeriidae</taxon>
        <taxon>Eimeria</taxon>
    </lineage>
</organism>
<dbReference type="VEuPathDB" id="ToxoDB:ETH2_1321400"/>
<reference evidence="2" key="1">
    <citation type="submission" date="2013-10" db="EMBL/GenBank/DDBJ databases">
        <title>Genomic analysis of the causative agents of coccidiosis in chickens.</title>
        <authorList>
            <person name="Reid A.J."/>
            <person name="Blake D."/>
            <person name="Billington K."/>
            <person name="Browne H."/>
            <person name="Dunn M."/>
            <person name="Hung S."/>
            <person name="Kawahara F."/>
            <person name="Miranda-Saavedra D."/>
            <person name="Mourier T."/>
            <person name="Nagra H."/>
            <person name="Otto T.D."/>
            <person name="Rawlings N."/>
            <person name="Sanchez A."/>
            <person name="Sanders M."/>
            <person name="Subramaniam C."/>
            <person name="Tay Y."/>
            <person name="Dear P."/>
            <person name="Doerig C."/>
            <person name="Gruber A."/>
            <person name="Parkinson J."/>
            <person name="Shirley M."/>
            <person name="Wan K.L."/>
            <person name="Berriman M."/>
            <person name="Tomley F."/>
            <person name="Pain A."/>
        </authorList>
    </citation>
    <scope>NUCLEOTIDE SEQUENCE [LARGE SCALE GENOMIC DNA]</scope>
    <source>
        <strain evidence="2">Houghton</strain>
    </source>
</reference>
<dbReference type="VEuPathDB" id="ToxoDB:ETH_00029065"/>
<dbReference type="Proteomes" id="UP000030747">
    <property type="component" value="Unassembled WGS sequence"/>
</dbReference>
<dbReference type="AlphaFoldDB" id="U6KRI6"/>